<feature type="compositionally biased region" description="Basic and acidic residues" evidence="1">
    <location>
        <begin position="119"/>
        <end position="132"/>
    </location>
</feature>
<organism evidence="2">
    <name type="scientific">Arundo donax</name>
    <name type="common">Giant reed</name>
    <name type="synonym">Donax arundinaceus</name>
    <dbReference type="NCBI Taxonomy" id="35708"/>
    <lineage>
        <taxon>Eukaryota</taxon>
        <taxon>Viridiplantae</taxon>
        <taxon>Streptophyta</taxon>
        <taxon>Embryophyta</taxon>
        <taxon>Tracheophyta</taxon>
        <taxon>Spermatophyta</taxon>
        <taxon>Magnoliopsida</taxon>
        <taxon>Liliopsida</taxon>
        <taxon>Poales</taxon>
        <taxon>Poaceae</taxon>
        <taxon>PACMAD clade</taxon>
        <taxon>Arundinoideae</taxon>
        <taxon>Arundineae</taxon>
        <taxon>Arundo</taxon>
    </lineage>
</organism>
<sequence length="153" mass="16834">METNSLIPKIQSFPYKKKSPQAQIRHQFDQMEAKFKSTPTSGPPEPIETPNIRTKSIPPIKQNTACSTEAPNSRRQRQERRRPTSGSVQSPNLQKTSVYSTPQNHWTGRSEVEAGAGERAGKPGDKDRRSEEAGGGIEGDWDTHHRGGGQGGS</sequence>
<evidence type="ECO:0000256" key="1">
    <source>
        <dbReference type="SAM" id="MobiDB-lite"/>
    </source>
</evidence>
<feature type="compositionally biased region" description="Basic and acidic residues" evidence="1">
    <location>
        <begin position="26"/>
        <end position="35"/>
    </location>
</feature>
<evidence type="ECO:0000313" key="2">
    <source>
        <dbReference type="EMBL" id="JAE11499.1"/>
    </source>
</evidence>
<proteinExistence type="predicted"/>
<name>A0A0A9FJU2_ARUDO</name>
<accession>A0A0A9FJU2</accession>
<feature type="compositionally biased region" description="Polar residues" evidence="1">
    <location>
        <begin position="61"/>
        <end position="73"/>
    </location>
</feature>
<reference evidence="2" key="2">
    <citation type="journal article" date="2015" name="Data Brief">
        <title>Shoot transcriptome of the giant reed, Arundo donax.</title>
        <authorList>
            <person name="Barrero R.A."/>
            <person name="Guerrero F.D."/>
            <person name="Moolhuijzen P."/>
            <person name="Goolsby J.A."/>
            <person name="Tidwell J."/>
            <person name="Bellgard S.E."/>
            <person name="Bellgard M.I."/>
        </authorList>
    </citation>
    <scope>NUCLEOTIDE SEQUENCE</scope>
    <source>
        <tissue evidence="2">Shoot tissue taken approximately 20 cm above the soil surface</tissue>
    </source>
</reference>
<dbReference type="AlphaFoldDB" id="A0A0A9FJU2"/>
<feature type="compositionally biased region" description="Polar residues" evidence="1">
    <location>
        <begin position="84"/>
        <end position="107"/>
    </location>
</feature>
<feature type="region of interest" description="Disordered" evidence="1">
    <location>
        <begin position="1"/>
        <end position="153"/>
    </location>
</feature>
<dbReference type="EMBL" id="GBRH01186397">
    <property type="protein sequence ID" value="JAE11499.1"/>
    <property type="molecule type" value="Transcribed_RNA"/>
</dbReference>
<protein>
    <submittedName>
        <fullName evidence="2">Uncharacterized protein</fullName>
    </submittedName>
</protein>
<reference evidence="2" key="1">
    <citation type="submission" date="2014-09" db="EMBL/GenBank/DDBJ databases">
        <authorList>
            <person name="Magalhaes I.L.F."/>
            <person name="Oliveira U."/>
            <person name="Santos F.R."/>
            <person name="Vidigal T.H.D.A."/>
            <person name="Brescovit A.D."/>
            <person name="Santos A.J."/>
        </authorList>
    </citation>
    <scope>NUCLEOTIDE SEQUENCE</scope>
    <source>
        <tissue evidence="2">Shoot tissue taken approximately 20 cm above the soil surface</tissue>
    </source>
</reference>